<evidence type="ECO:0000256" key="9">
    <source>
        <dbReference type="ARBA" id="ARBA00023136"/>
    </source>
</evidence>
<comment type="similarity">
    <text evidence="12">Belongs to the G-protein coupled receptor 1 family.</text>
</comment>
<feature type="transmembrane region" description="Helical" evidence="13">
    <location>
        <begin position="373"/>
        <end position="396"/>
    </location>
</feature>
<evidence type="ECO:0000256" key="2">
    <source>
        <dbReference type="ARBA" id="ARBA00022543"/>
    </source>
</evidence>
<dbReference type="GO" id="GO:0004930">
    <property type="term" value="F:G protein-coupled receptor activity"/>
    <property type="evidence" value="ECO:0007669"/>
    <property type="project" value="UniProtKB-KW"/>
</dbReference>
<feature type="transmembrane region" description="Helical" evidence="13">
    <location>
        <begin position="283"/>
        <end position="307"/>
    </location>
</feature>
<protein>
    <recommendedName>
        <fullName evidence="14">G-protein coupled receptors family 1 profile domain-containing protein</fullName>
    </recommendedName>
</protein>
<dbReference type="GO" id="GO:0009881">
    <property type="term" value="F:photoreceptor activity"/>
    <property type="evidence" value="ECO:0007669"/>
    <property type="project" value="UniProtKB-KW"/>
</dbReference>
<dbReference type="GO" id="GO:0016020">
    <property type="term" value="C:membrane"/>
    <property type="evidence" value="ECO:0007669"/>
    <property type="project" value="UniProtKB-SubCell"/>
</dbReference>
<gene>
    <name evidence="15" type="ORF">EGW08_020877</name>
</gene>
<dbReference type="InterPro" id="IPR000276">
    <property type="entry name" value="GPCR_Rhodpsn"/>
</dbReference>
<keyword evidence="16" id="KW-1185">Reference proteome</keyword>
<dbReference type="PROSITE" id="PS50262">
    <property type="entry name" value="G_PROTEIN_RECEP_F1_2"/>
    <property type="match status" value="1"/>
</dbReference>
<dbReference type="CDD" id="cd14969">
    <property type="entry name" value="7tmA_Opsins_type2_animals"/>
    <property type="match status" value="1"/>
</dbReference>
<sequence>MATLQVTVAIEPLPNLPVAGSQSTPPTSESMVDPTVGVSNVDFHLIGFALLLVTVVGSLFNGLSIAVFCKGTGGRLCEHTYSLGKYRSKFSKSGSEGGDVTSYYKSLLEITETSNRLPRASCGHVTRRYRFQETRQGATGNTRLRRYRDLRSPTNTFILALCVCDFFMSSVGAPIPCYYAFRHTYIKSKLVCDLDAFVVYFLGLTSLYLLAAISVDRYLVIVKPYSDLVVTQRSANMAVLLCVVLGFFWALMPLIGWNEYTHEGIGIACSVTWYRQDAGYKSYIVFCFIFCFILPLCVMLFCYLKIARTVSRYNIFGLRSTLNYNHKFFLNLYLPCVPPTLPLPPVVFLVSWMPYVVVSFSETFGTALPLSRLVTTVPALIAKASCVWNPIIYVAMNANFRTGLISLIPL</sequence>
<evidence type="ECO:0000313" key="16">
    <source>
        <dbReference type="Proteomes" id="UP000271974"/>
    </source>
</evidence>
<comment type="caution">
    <text evidence="15">The sequence shown here is derived from an EMBL/GenBank/DDBJ whole genome shotgun (WGS) entry which is preliminary data.</text>
</comment>
<evidence type="ECO:0000256" key="5">
    <source>
        <dbReference type="ARBA" id="ARBA00022925"/>
    </source>
</evidence>
<dbReference type="PROSITE" id="PS00237">
    <property type="entry name" value="G_PROTEIN_RECEP_F1_1"/>
    <property type="match status" value="1"/>
</dbReference>
<keyword evidence="10 12" id="KW-0675">Receptor</keyword>
<dbReference type="InterPro" id="IPR027430">
    <property type="entry name" value="Retinal_BS"/>
</dbReference>
<evidence type="ECO:0000256" key="7">
    <source>
        <dbReference type="ARBA" id="ARBA00022991"/>
    </source>
</evidence>
<comment type="subcellular location">
    <subcellularLocation>
        <location evidence="1">Membrane</location>
        <topology evidence="1">Multi-pass membrane protein</topology>
    </subcellularLocation>
</comment>
<evidence type="ECO:0000259" key="14">
    <source>
        <dbReference type="PROSITE" id="PS50262"/>
    </source>
</evidence>
<dbReference type="InterPro" id="IPR017452">
    <property type="entry name" value="GPCR_Rhodpsn_7TM"/>
</dbReference>
<evidence type="ECO:0000256" key="3">
    <source>
        <dbReference type="ARBA" id="ARBA00022606"/>
    </source>
</evidence>
<organism evidence="15 16">
    <name type="scientific">Elysia chlorotica</name>
    <name type="common">Eastern emerald elysia</name>
    <name type="synonym">Sea slug</name>
    <dbReference type="NCBI Taxonomy" id="188477"/>
    <lineage>
        <taxon>Eukaryota</taxon>
        <taxon>Metazoa</taxon>
        <taxon>Spiralia</taxon>
        <taxon>Lophotrochozoa</taxon>
        <taxon>Mollusca</taxon>
        <taxon>Gastropoda</taxon>
        <taxon>Heterobranchia</taxon>
        <taxon>Euthyneura</taxon>
        <taxon>Panpulmonata</taxon>
        <taxon>Sacoglossa</taxon>
        <taxon>Placobranchoidea</taxon>
        <taxon>Plakobranchidae</taxon>
        <taxon>Elysia</taxon>
    </lineage>
</organism>
<evidence type="ECO:0000256" key="8">
    <source>
        <dbReference type="ARBA" id="ARBA00023040"/>
    </source>
</evidence>
<dbReference type="OrthoDB" id="2101615at2759"/>
<keyword evidence="3" id="KW-0716">Sensory transduction</keyword>
<evidence type="ECO:0000256" key="13">
    <source>
        <dbReference type="SAM" id="Phobius"/>
    </source>
</evidence>
<feature type="non-terminal residue" evidence="15">
    <location>
        <position position="410"/>
    </location>
</feature>
<dbReference type="EMBL" id="RQTK01001227">
    <property type="protein sequence ID" value="RUS71358.1"/>
    <property type="molecule type" value="Genomic_DNA"/>
</dbReference>
<keyword evidence="6 13" id="KW-1133">Transmembrane helix</keyword>
<proteinExistence type="inferred from homology"/>
<feature type="transmembrane region" description="Helical" evidence="13">
    <location>
        <begin position="235"/>
        <end position="255"/>
    </location>
</feature>
<feature type="domain" description="G-protein coupled receptors family 1 profile" evidence="14">
    <location>
        <begin position="136"/>
        <end position="393"/>
    </location>
</feature>
<evidence type="ECO:0000313" key="15">
    <source>
        <dbReference type="EMBL" id="RUS71358.1"/>
    </source>
</evidence>
<dbReference type="Gene3D" id="1.20.1070.10">
    <property type="entry name" value="Rhodopsin 7-helix transmembrane proteins"/>
    <property type="match status" value="1"/>
</dbReference>
<dbReference type="STRING" id="188477.A0A3S1AZT8"/>
<dbReference type="PROSITE" id="PS00238">
    <property type="entry name" value="OPSIN"/>
    <property type="match status" value="1"/>
</dbReference>
<dbReference type="SUPFAM" id="SSF81321">
    <property type="entry name" value="Family A G protein-coupled receptor-like"/>
    <property type="match status" value="1"/>
</dbReference>
<evidence type="ECO:0000256" key="11">
    <source>
        <dbReference type="ARBA" id="ARBA00023224"/>
    </source>
</evidence>
<reference evidence="15 16" key="1">
    <citation type="submission" date="2019-01" db="EMBL/GenBank/DDBJ databases">
        <title>A draft genome assembly of the solar-powered sea slug Elysia chlorotica.</title>
        <authorList>
            <person name="Cai H."/>
            <person name="Li Q."/>
            <person name="Fang X."/>
            <person name="Li J."/>
            <person name="Curtis N.E."/>
            <person name="Altenburger A."/>
            <person name="Shibata T."/>
            <person name="Feng M."/>
            <person name="Maeda T."/>
            <person name="Schwartz J.A."/>
            <person name="Shigenobu S."/>
            <person name="Lundholm N."/>
            <person name="Nishiyama T."/>
            <person name="Yang H."/>
            <person name="Hasebe M."/>
            <person name="Li S."/>
            <person name="Pierce S.K."/>
            <person name="Wang J."/>
        </authorList>
    </citation>
    <scope>NUCLEOTIDE SEQUENCE [LARGE SCALE GENOMIC DNA]</scope>
    <source>
        <strain evidence="15">EC2010</strain>
        <tissue evidence="15">Whole organism of an adult</tissue>
    </source>
</reference>
<feature type="transmembrane region" description="Helical" evidence="13">
    <location>
        <begin position="196"/>
        <end position="215"/>
    </location>
</feature>
<dbReference type="PRINTS" id="PR00237">
    <property type="entry name" value="GPCRRHODOPSN"/>
</dbReference>
<dbReference type="GO" id="GO:0007602">
    <property type="term" value="P:phototransduction"/>
    <property type="evidence" value="ECO:0007669"/>
    <property type="project" value="UniProtKB-KW"/>
</dbReference>
<feature type="transmembrane region" description="Helical" evidence="13">
    <location>
        <begin position="328"/>
        <end position="353"/>
    </location>
</feature>
<keyword evidence="2" id="KW-0600">Photoreceptor protein</keyword>
<keyword evidence="9 13" id="KW-0472">Membrane</keyword>
<name>A0A3S1AZT8_ELYCH</name>
<dbReference type="Proteomes" id="UP000271974">
    <property type="component" value="Unassembled WGS sequence"/>
</dbReference>
<evidence type="ECO:0000256" key="4">
    <source>
        <dbReference type="ARBA" id="ARBA00022692"/>
    </source>
</evidence>
<evidence type="ECO:0000256" key="6">
    <source>
        <dbReference type="ARBA" id="ARBA00022989"/>
    </source>
</evidence>
<accession>A0A3S1AZT8</accession>
<dbReference type="AlphaFoldDB" id="A0A3S1AZT8"/>
<feature type="transmembrane region" description="Helical" evidence="13">
    <location>
        <begin position="156"/>
        <end position="181"/>
    </location>
</feature>
<evidence type="ECO:0000256" key="10">
    <source>
        <dbReference type="ARBA" id="ARBA00023170"/>
    </source>
</evidence>
<dbReference type="InterPro" id="IPR050125">
    <property type="entry name" value="GPCR_opsins"/>
</dbReference>
<keyword evidence="4 12" id="KW-0812">Transmembrane</keyword>
<keyword evidence="11 12" id="KW-0807">Transducer</keyword>
<evidence type="ECO:0000256" key="12">
    <source>
        <dbReference type="RuleBase" id="RU000688"/>
    </source>
</evidence>
<keyword evidence="5" id="KW-0681">Retinal protein</keyword>
<feature type="transmembrane region" description="Helical" evidence="13">
    <location>
        <begin position="43"/>
        <end position="69"/>
    </location>
</feature>
<keyword evidence="8 12" id="KW-0297">G-protein coupled receptor</keyword>
<keyword evidence="7" id="KW-0157">Chromophore</keyword>
<dbReference type="PANTHER" id="PTHR24240">
    <property type="entry name" value="OPSIN"/>
    <property type="match status" value="1"/>
</dbReference>
<evidence type="ECO:0000256" key="1">
    <source>
        <dbReference type="ARBA" id="ARBA00004141"/>
    </source>
</evidence>
<dbReference type="Pfam" id="PF00001">
    <property type="entry name" value="7tm_1"/>
    <property type="match status" value="1"/>
</dbReference>